<evidence type="ECO:0000313" key="2">
    <source>
        <dbReference type="Proteomes" id="UP001177021"/>
    </source>
</evidence>
<gene>
    <name evidence="1" type="ORF">MILVUS5_LOCUS10249</name>
</gene>
<reference evidence="1" key="1">
    <citation type="submission" date="2023-10" db="EMBL/GenBank/DDBJ databases">
        <authorList>
            <person name="Rodriguez Cubillos JULIANA M."/>
            <person name="De Vega J."/>
        </authorList>
    </citation>
    <scope>NUCLEOTIDE SEQUENCE</scope>
</reference>
<dbReference type="Proteomes" id="UP001177021">
    <property type="component" value="Unassembled WGS sequence"/>
</dbReference>
<evidence type="ECO:0000313" key="1">
    <source>
        <dbReference type="EMBL" id="CAJ2640393.1"/>
    </source>
</evidence>
<accession>A0ACB0J8U4</accession>
<keyword evidence="2" id="KW-1185">Reference proteome</keyword>
<name>A0ACB0J8U4_TRIPR</name>
<comment type="caution">
    <text evidence="1">The sequence shown here is derived from an EMBL/GenBank/DDBJ whole genome shotgun (WGS) entry which is preliminary data.</text>
</comment>
<organism evidence="1 2">
    <name type="scientific">Trifolium pratense</name>
    <name type="common">Red clover</name>
    <dbReference type="NCBI Taxonomy" id="57577"/>
    <lineage>
        <taxon>Eukaryota</taxon>
        <taxon>Viridiplantae</taxon>
        <taxon>Streptophyta</taxon>
        <taxon>Embryophyta</taxon>
        <taxon>Tracheophyta</taxon>
        <taxon>Spermatophyta</taxon>
        <taxon>Magnoliopsida</taxon>
        <taxon>eudicotyledons</taxon>
        <taxon>Gunneridae</taxon>
        <taxon>Pentapetalae</taxon>
        <taxon>rosids</taxon>
        <taxon>fabids</taxon>
        <taxon>Fabales</taxon>
        <taxon>Fabaceae</taxon>
        <taxon>Papilionoideae</taxon>
        <taxon>50 kb inversion clade</taxon>
        <taxon>NPAAA clade</taxon>
        <taxon>Hologalegina</taxon>
        <taxon>IRL clade</taxon>
        <taxon>Trifolieae</taxon>
        <taxon>Trifolium</taxon>
    </lineage>
</organism>
<dbReference type="EMBL" id="CASHSV030000024">
    <property type="protein sequence ID" value="CAJ2640393.1"/>
    <property type="molecule type" value="Genomic_DNA"/>
</dbReference>
<proteinExistence type="predicted"/>
<sequence>MDLCSSGFDGSKLKILIFIVDNGCFVDSFFKSIAGLLVLNLRAGKQSTISLPQSIRSLTNIHSLLIESVNLGDISVLGSLQSLETLDLNQCTIEELPQEIAKLRKLRLLNLERCWIKRNNPFEVIQRCPSLEELYLLNSFNYSCQEITLPALERYQLIDVLGGMYDFSLSKYVSLQHKYLSEATVKHVIPTAEILRLEGTKKGWRNLMPEIVPIHQERLAIWHCEQLKNIVTNERKSDDKSCNILFPKLIDVDISYCPQLQFIFPLFSAEDLSLLETIQIASCRNLKHIFGQHQDVELASLKELRLSRLPNFIGIFPESNDSFEGSSHSISKPQTQLEVEPIKSNKFPWSHVCCYGYNNKLRDSSSSTSTKIPIPSVYEDQPQHRSISLAISHVMCNIKVIVLWYIPRLKSVFTLSVASKMLLLESLAIYNCDEMEHIVLDNGDGSSTGVNIVFPKLKELVISSCEKLEYIFGNINASDLHNYLHLPALRSLYLSGLPSLIGMGTKNYHTILSHLAKITINRCPKVDNKSIGDFVYSMSKSQDSTTIKDLSGYDLEPHLALQQLTAKNSKFQCIFYLDEINGQQRNLGLKEIELDNLAQMTYLFVGPRNCFSLQNLLKIKIVRCEKLEMIFSTCVLKCLPQLFHLIIDECDNLKYIIEDDDVENKETSNYHMSPIRTCFPKLKALVVRKCNKLNYVFPSSICTELPELLFLVIQEACKLQKIFGGSEENDQKVGIPNLRIVVFVELPSVFQEIQSQTIKHRFVHNCQKLSLTSTSTSTDVLSTLESTCDEHKLDYDLRAYMESVKEELEEHFKAEDTSGGNLNGTVIQSSTSGNENAIEDVDHGGSQEKTQTNNKAEPSKEESESTSRHELTSTQELMNPKQSVAEIDTNVKPSHENNLEGSTSGETAAGTLPAISGKKNEPTIQIDIAPKQKIKMKQEAEAKHEFVEKVPDLEIPPVAILPTDSKLEGSTPEKTAAGTLFTSSRTKNEPPIHLDIALKQKDIEISVEEGTTLTIAMEDINNLMEEDPLLALVALENLLTGQVSISSVRVLLQELKTLMDSSSDLDHLVSNQESKSKLISLLHQLNQHQGMLTSDEKDFVEKVQNFFNDNIIKHTTSQQLLKKYNQVLDSKTDLMNKLRSAKSAQTDIDRETSTTNAQIHELSLQTDELRKKLADLENQIEGLKLVANTRDVQKMKLKVECSELAQQSKELLSALASLEVNIREAERARNLAKEGFANLKSSFPRL</sequence>
<protein>
    <submittedName>
        <fullName evidence="1">Uncharacterized protein</fullName>
    </submittedName>
</protein>